<evidence type="ECO:0000256" key="3">
    <source>
        <dbReference type="ARBA" id="ARBA00022833"/>
    </source>
</evidence>
<evidence type="ECO:0000256" key="2">
    <source>
        <dbReference type="ARBA" id="ARBA00022771"/>
    </source>
</evidence>
<dbReference type="InterPro" id="IPR001841">
    <property type="entry name" value="Znf_RING"/>
</dbReference>
<dbReference type="SUPFAM" id="SSF57850">
    <property type="entry name" value="RING/U-box"/>
    <property type="match status" value="1"/>
</dbReference>
<keyword evidence="6" id="KW-1133">Transmembrane helix</keyword>
<evidence type="ECO:0000256" key="5">
    <source>
        <dbReference type="SAM" id="MobiDB-lite"/>
    </source>
</evidence>
<keyword evidence="6" id="KW-0472">Membrane</keyword>
<dbReference type="InterPro" id="IPR013083">
    <property type="entry name" value="Znf_RING/FYVE/PHD"/>
</dbReference>
<dbReference type="PROSITE" id="PS50089">
    <property type="entry name" value="ZF_RING_2"/>
    <property type="match status" value="1"/>
</dbReference>
<name>A0AAV8RVA3_ENSVE</name>
<keyword evidence="9" id="KW-1185">Reference proteome</keyword>
<sequence length="187" mass="18945">MRSLAKFLQSSEPLRQADSPAPLPTVDSDVVVILAALLCAVICVVGLALIARCSCSSASAAAAAAPAPSSTPCKGLKKNALRALSTLSFDSSAAGAGCVQLVDCAICLAEFADGDEVRVLPQCGHGFHAGCVDTWLLSHSSCPSCRRFLVVPAPPSRCERCGANSSDGVRAPDAKAAECGSVSTLSP</sequence>
<evidence type="ECO:0000256" key="4">
    <source>
        <dbReference type="PROSITE-ProRule" id="PRU00175"/>
    </source>
</evidence>
<dbReference type="SMART" id="SM00184">
    <property type="entry name" value="RING"/>
    <property type="match status" value="1"/>
</dbReference>
<evidence type="ECO:0000256" key="6">
    <source>
        <dbReference type="SAM" id="Phobius"/>
    </source>
</evidence>
<dbReference type="Gene3D" id="3.30.40.10">
    <property type="entry name" value="Zinc/RING finger domain, C3HC4 (zinc finger)"/>
    <property type="match status" value="1"/>
</dbReference>
<proteinExistence type="predicted"/>
<dbReference type="PANTHER" id="PTHR45798">
    <property type="entry name" value="RING-H2 FINGER PROTEIN ATL61-RELATED-RELATED"/>
    <property type="match status" value="1"/>
</dbReference>
<feature type="domain" description="RING-type" evidence="7">
    <location>
        <begin position="104"/>
        <end position="146"/>
    </location>
</feature>
<dbReference type="CDD" id="cd16461">
    <property type="entry name" value="RING-H2_EL5-like"/>
    <property type="match status" value="1"/>
</dbReference>
<comment type="caution">
    <text evidence="8">The sequence shown here is derived from an EMBL/GenBank/DDBJ whole genome shotgun (WGS) entry which is preliminary data.</text>
</comment>
<evidence type="ECO:0000313" key="9">
    <source>
        <dbReference type="Proteomes" id="UP001222027"/>
    </source>
</evidence>
<organism evidence="8 9">
    <name type="scientific">Ensete ventricosum</name>
    <name type="common">Abyssinian banana</name>
    <name type="synonym">Musa ensete</name>
    <dbReference type="NCBI Taxonomy" id="4639"/>
    <lineage>
        <taxon>Eukaryota</taxon>
        <taxon>Viridiplantae</taxon>
        <taxon>Streptophyta</taxon>
        <taxon>Embryophyta</taxon>
        <taxon>Tracheophyta</taxon>
        <taxon>Spermatophyta</taxon>
        <taxon>Magnoliopsida</taxon>
        <taxon>Liliopsida</taxon>
        <taxon>Zingiberales</taxon>
        <taxon>Musaceae</taxon>
        <taxon>Ensete</taxon>
    </lineage>
</organism>
<dbReference type="Pfam" id="PF13639">
    <property type="entry name" value="zf-RING_2"/>
    <property type="match status" value="1"/>
</dbReference>
<feature type="region of interest" description="Disordered" evidence="5">
    <location>
        <begin position="163"/>
        <end position="187"/>
    </location>
</feature>
<protein>
    <recommendedName>
        <fullName evidence="7">RING-type domain-containing protein</fullName>
    </recommendedName>
</protein>
<evidence type="ECO:0000256" key="1">
    <source>
        <dbReference type="ARBA" id="ARBA00022723"/>
    </source>
</evidence>
<accession>A0AAV8RVA3</accession>
<dbReference type="AlphaFoldDB" id="A0AAV8RVA3"/>
<gene>
    <name evidence="8" type="ORF">OPV22_000351</name>
</gene>
<reference evidence="8 9" key="1">
    <citation type="submission" date="2022-12" db="EMBL/GenBank/DDBJ databases">
        <title>Chromosome-scale assembly of the Ensete ventricosum genome.</title>
        <authorList>
            <person name="Dussert Y."/>
            <person name="Stocks J."/>
            <person name="Wendawek A."/>
            <person name="Woldeyes F."/>
            <person name="Nichols R.A."/>
            <person name="Borrell J.S."/>
        </authorList>
    </citation>
    <scope>NUCLEOTIDE SEQUENCE [LARGE SCALE GENOMIC DNA]</scope>
    <source>
        <strain evidence="9">cv. Maze</strain>
        <tissue evidence="8">Seeds</tissue>
    </source>
</reference>
<evidence type="ECO:0000259" key="7">
    <source>
        <dbReference type="PROSITE" id="PS50089"/>
    </source>
</evidence>
<evidence type="ECO:0000313" key="8">
    <source>
        <dbReference type="EMBL" id="KAJ8509917.1"/>
    </source>
</evidence>
<dbReference type="Proteomes" id="UP001222027">
    <property type="component" value="Unassembled WGS sequence"/>
</dbReference>
<keyword evidence="2 4" id="KW-0863">Zinc-finger</keyword>
<dbReference type="GO" id="GO:0008270">
    <property type="term" value="F:zinc ion binding"/>
    <property type="evidence" value="ECO:0007669"/>
    <property type="project" value="UniProtKB-KW"/>
</dbReference>
<keyword evidence="1" id="KW-0479">Metal-binding</keyword>
<keyword evidence="6" id="KW-0812">Transmembrane</keyword>
<dbReference type="EMBL" id="JAQQAF010000001">
    <property type="protein sequence ID" value="KAJ8509917.1"/>
    <property type="molecule type" value="Genomic_DNA"/>
</dbReference>
<dbReference type="PANTHER" id="PTHR45798:SF97">
    <property type="entry name" value="ALCOHOL-SENSITIVE RING FINGER PROTEIN 1"/>
    <property type="match status" value="1"/>
</dbReference>
<feature type="transmembrane region" description="Helical" evidence="6">
    <location>
        <begin position="30"/>
        <end position="51"/>
    </location>
</feature>
<dbReference type="InterPro" id="IPR052788">
    <property type="entry name" value="RING-type_E3_ligase_ATL"/>
</dbReference>
<keyword evidence="3" id="KW-0862">Zinc</keyword>